<feature type="domain" description="Sulfotransferase" evidence="3">
    <location>
        <begin position="1"/>
        <end position="87"/>
    </location>
</feature>
<accession>A0ABM0GWZ2</accession>
<name>A0ABM0GWZ2_SACKO</name>
<dbReference type="SUPFAM" id="SSF52540">
    <property type="entry name" value="P-loop containing nucleoside triphosphate hydrolases"/>
    <property type="match status" value="1"/>
</dbReference>
<evidence type="ECO:0000256" key="1">
    <source>
        <dbReference type="ARBA" id="ARBA00005771"/>
    </source>
</evidence>
<dbReference type="InterPro" id="IPR027417">
    <property type="entry name" value="P-loop_NTPase"/>
</dbReference>
<evidence type="ECO:0000313" key="4">
    <source>
        <dbReference type="Proteomes" id="UP000694865"/>
    </source>
</evidence>
<dbReference type="Pfam" id="PF00685">
    <property type="entry name" value="Sulfotransfer_1"/>
    <property type="match status" value="1"/>
</dbReference>
<gene>
    <name evidence="5" type="primary">LOC100368345</name>
</gene>
<evidence type="ECO:0000256" key="2">
    <source>
        <dbReference type="ARBA" id="ARBA00022679"/>
    </source>
</evidence>
<keyword evidence="2" id="KW-0808">Transferase</keyword>
<protein>
    <submittedName>
        <fullName evidence="5">Sulfotransferase family cytosolic 1B member 1-like</fullName>
    </submittedName>
</protein>
<comment type="similarity">
    <text evidence="1">Belongs to the sulfotransferase 1 family.</text>
</comment>
<evidence type="ECO:0000313" key="5">
    <source>
        <dbReference type="RefSeq" id="XP_002739181.1"/>
    </source>
</evidence>
<dbReference type="InterPro" id="IPR000863">
    <property type="entry name" value="Sulfotransferase_dom"/>
</dbReference>
<dbReference type="RefSeq" id="XP_002739181.1">
    <property type="nucleotide sequence ID" value="XM_002739135.2"/>
</dbReference>
<keyword evidence="4" id="KW-1185">Reference proteome</keyword>
<reference evidence="5" key="1">
    <citation type="submission" date="2025-08" db="UniProtKB">
        <authorList>
            <consortium name="RefSeq"/>
        </authorList>
    </citation>
    <scope>IDENTIFICATION</scope>
    <source>
        <tissue evidence="5">Testes</tissue>
    </source>
</reference>
<organism evidence="4 5">
    <name type="scientific">Saccoglossus kowalevskii</name>
    <name type="common">Acorn worm</name>
    <dbReference type="NCBI Taxonomy" id="10224"/>
    <lineage>
        <taxon>Eukaryota</taxon>
        <taxon>Metazoa</taxon>
        <taxon>Hemichordata</taxon>
        <taxon>Enteropneusta</taxon>
        <taxon>Harrimaniidae</taxon>
        <taxon>Saccoglossus</taxon>
    </lineage>
</organism>
<evidence type="ECO:0000259" key="3">
    <source>
        <dbReference type="Pfam" id="PF00685"/>
    </source>
</evidence>
<sequence length="95" mass="10484">MKKDLSAGVKKIAHFLGKDVTDEVAETIADRCSFSSMKVKAVAAPKKESGASGPIMYRKGIAGGWKKTFTVAQSERFDSFFNEKFANIDINIEYE</sequence>
<dbReference type="GeneID" id="100368345"/>
<dbReference type="PANTHER" id="PTHR11783">
    <property type="entry name" value="SULFOTRANSFERASE SULT"/>
    <property type="match status" value="1"/>
</dbReference>
<dbReference type="Proteomes" id="UP000694865">
    <property type="component" value="Unplaced"/>
</dbReference>
<dbReference type="Gene3D" id="3.40.50.300">
    <property type="entry name" value="P-loop containing nucleotide triphosphate hydrolases"/>
    <property type="match status" value="1"/>
</dbReference>
<proteinExistence type="inferred from homology"/>